<dbReference type="PANTHER" id="PTHR43270">
    <property type="entry name" value="BETA-ALA-HIS DIPEPTIDASE"/>
    <property type="match status" value="1"/>
</dbReference>
<gene>
    <name evidence="5" type="ORF">SPF06_11305</name>
</gene>
<keyword evidence="3" id="KW-0378">Hydrolase</keyword>
<name>A0ABU5T705_9MICC</name>
<evidence type="ECO:0000313" key="6">
    <source>
        <dbReference type="Proteomes" id="UP001304769"/>
    </source>
</evidence>
<evidence type="ECO:0000256" key="3">
    <source>
        <dbReference type="ARBA" id="ARBA00022801"/>
    </source>
</evidence>
<keyword evidence="6" id="KW-1185">Reference proteome</keyword>
<dbReference type="EMBL" id="JAYGGQ010000008">
    <property type="protein sequence ID" value="MEA5455307.1"/>
    <property type="molecule type" value="Genomic_DNA"/>
</dbReference>
<dbReference type="InterPro" id="IPR051458">
    <property type="entry name" value="Cyt/Met_Dipeptidase"/>
</dbReference>
<dbReference type="Pfam" id="PF01546">
    <property type="entry name" value="Peptidase_M20"/>
    <property type="match status" value="1"/>
</dbReference>
<organism evidence="5 6">
    <name type="scientific">Sinomonas terricola</name>
    <dbReference type="NCBI Taxonomy" id="3110330"/>
    <lineage>
        <taxon>Bacteria</taxon>
        <taxon>Bacillati</taxon>
        <taxon>Actinomycetota</taxon>
        <taxon>Actinomycetes</taxon>
        <taxon>Micrococcales</taxon>
        <taxon>Micrococcaceae</taxon>
        <taxon>Sinomonas</taxon>
    </lineage>
</organism>
<dbReference type="InterPro" id="IPR002933">
    <property type="entry name" value="Peptidase_M20"/>
</dbReference>
<dbReference type="InterPro" id="IPR011650">
    <property type="entry name" value="Peptidase_M20_dimer"/>
</dbReference>
<reference evidence="5 6" key="1">
    <citation type="submission" date="2023-12" db="EMBL/GenBank/DDBJ databases">
        <title>Sinomonas terricola sp. nov, isolated from litchi orchard soil in Guangdong, PR China.</title>
        <authorList>
            <person name="Jiaxin W."/>
            <person name="Yang Z."/>
            <person name="Honghui Z."/>
        </authorList>
    </citation>
    <scope>NUCLEOTIDE SEQUENCE [LARGE SCALE GENOMIC DNA]</scope>
    <source>
        <strain evidence="5 6">JGH33</strain>
    </source>
</reference>
<evidence type="ECO:0000256" key="2">
    <source>
        <dbReference type="ARBA" id="ARBA00022723"/>
    </source>
</evidence>
<evidence type="ECO:0000313" key="5">
    <source>
        <dbReference type="EMBL" id="MEA5455307.1"/>
    </source>
</evidence>
<feature type="domain" description="Peptidase M20 dimerisation" evidence="4">
    <location>
        <begin position="213"/>
        <end position="359"/>
    </location>
</feature>
<sequence length="467" mass="48651">MISELAPLAPGVSHELRAAVHERFETTVAELVSLASIPGIAWEAFDASELERSAEAVAELATAAGFEGVEILRAPRPDGQPGGPAVVARRAAQPGCPTVLLYAHHDVQPPGDAELWDSEPFAPQERGGRLYGRGTADDKAGVMVHLAAWRAMAATLGDAAGVGVTVFVEGEEEHGSPSFRTFLETYRDRLAADVIVVADSANWAIGVPALTTSLRGLIDATVSVSVLSHSVHSGVFGGPVLDAPTILARLIATLHDDEGNVAIPGLVVADDPDVDYPEPQYRADAGVLDGVRLAGSGSIAARLWTRPALSVVGIDVPPVAVASNTIQASARAKISLRLAPGQDPDAAMDALRRHLEANVPFGAHVAFTPGERGSAYRADPDSPASKLALTALREAWGTDPVRMGMGGSIPFVADLKEVFPDAEVLITGVEDPDSRAHSANESLHLGEFERCIVAEALLLAALGAARG</sequence>
<dbReference type="Gene3D" id="3.40.630.10">
    <property type="entry name" value="Zn peptidases"/>
    <property type="match status" value="1"/>
</dbReference>
<keyword evidence="2" id="KW-0479">Metal-binding</keyword>
<evidence type="ECO:0000256" key="1">
    <source>
        <dbReference type="ARBA" id="ARBA00022670"/>
    </source>
</evidence>
<dbReference type="RefSeq" id="WP_323279168.1">
    <property type="nucleotide sequence ID" value="NZ_JAYGGQ010000008.1"/>
</dbReference>
<dbReference type="Gene3D" id="3.30.70.360">
    <property type="match status" value="1"/>
</dbReference>
<comment type="caution">
    <text evidence="5">The sequence shown here is derived from an EMBL/GenBank/DDBJ whole genome shotgun (WGS) entry which is preliminary data.</text>
</comment>
<evidence type="ECO:0000259" key="4">
    <source>
        <dbReference type="Pfam" id="PF07687"/>
    </source>
</evidence>
<dbReference type="Proteomes" id="UP001304769">
    <property type="component" value="Unassembled WGS sequence"/>
</dbReference>
<accession>A0ABU5T705</accession>
<dbReference type="SUPFAM" id="SSF53187">
    <property type="entry name" value="Zn-dependent exopeptidases"/>
    <property type="match status" value="1"/>
</dbReference>
<keyword evidence="1" id="KW-0645">Protease</keyword>
<dbReference type="Pfam" id="PF07687">
    <property type="entry name" value="M20_dimer"/>
    <property type="match status" value="1"/>
</dbReference>
<dbReference type="PANTHER" id="PTHR43270:SF12">
    <property type="entry name" value="SUCCINYL-DIAMINOPIMELATE DESUCCINYLASE"/>
    <property type="match status" value="1"/>
</dbReference>
<dbReference type="NCBIfam" id="NF005914">
    <property type="entry name" value="PRK07907.1"/>
    <property type="match status" value="1"/>
</dbReference>
<proteinExistence type="predicted"/>
<protein>
    <submittedName>
        <fullName evidence="5">Dipeptidase</fullName>
    </submittedName>
</protein>